<dbReference type="OrthoDB" id="1910920at2"/>
<comment type="caution">
    <text evidence="1">The sequence shown here is derived from an EMBL/GenBank/DDBJ whole genome shotgun (WGS) entry which is preliminary data.</text>
</comment>
<dbReference type="Proteomes" id="UP000430345">
    <property type="component" value="Unassembled WGS sequence"/>
</dbReference>
<protein>
    <recommendedName>
        <fullName evidence="3">PIN domain-containing protein</fullName>
    </recommendedName>
</protein>
<dbReference type="InterPro" id="IPR029060">
    <property type="entry name" value="PIN-like_dom_sf"/>
</dbReference>
<dbReference type="AlphaFoldDB" id="A0A6I1MN36"/>
<accession>A0A6I1MN36</accession>
<sequence length="159" mass="18794">MSKTKYLLDSNVIIKIWNRYPELLRTIDNRNDMEYFISNDVAIELSRKEYTVYKNQSVLSDRFLKLLSHMLEINEEKNMDNIRRKFDLKITNGGNTFYINGNKISKVDFNLISICNESEEYILVTDDKKLLNSAKIILGKKRCYNSNEFILFLNELVVC</sequence>
<dbReference type="Gene3D" id="3.40.50.1010">
    <property type="entry name" value="5'-nuclease"/>
    <property type="match status" value="1"/>
</dbReference>
<dbReference type="RefSeq" id="WP_152889857.1">
    <property type="nucleotide sequence ID" value="NZ_WHJC01000120.1"/>
</dbReference>
<dbReference type="EMBL" id="WHJC01000120">
    <property type="protein sequence ID" value="MPQ43888.1"/>
    <property type="molecule type" value="Genomic_DNA"/>
</dbReference>
<name>A0A6I1MN36_9CLOT</name>
<keyword evidence="2" id="KW-1185">Reference proteome</keyword>
<reference evidence="1 2" key="1">
    <citation type="submission" date="2019-10" db="EMBL/GenBank/DDBJ databases">
        <title>The Genome Sequence of Clostridium tarantellae Isolated from Fish Brain.</title>
        <authorList>
            <person name="Bano L."/>
            <person name="Kiel M."/>
            <person name="Sales G."/>
            <person name="Doxey A.C."/>
            <person name="Mansfield M.J."/>
            <person name="Schiavone M."/>
            <person name="Rossetto O."/>
            <person name="Pirazzini M."/>
            <person name="Dobrindt U."/>
            <person name="Montecucco C."/>
        </authorList>
    </citation>
    <scope>NUCLEOTIDE SEQUENCE [LARGE SCALE GENOMIC DNA]</scope>
    <source>
        <strain evidence="1 2">DSM 3997</strain>
    </source>
</reference>
<gene>
    <name evidence="1" type="ORF">GBZ86_08965</name>
</gene>
<evidence type="ECO:0000313" key="1">
    <source>
        <dbReference type="EMBL" id="MPQ43888.1"/>
    </source>
</evidence>
<evidence type="ECO:0000313" key="2">
    <source>
        <dbReference type="Proteomes" id="UP000430345"/>
    </source>
</evidence>
<dbReference type="SUPFAM" id="SSF88723">
    <property type="entry name" value="PIN domain-like"/>
    <property type="match status" value="1"/>
</dbReference>
<evidence type="ECO:0008006" key="3">
    <source>
        <dbReference type="Google" id="ProtNLM"/>
    </source>
</evidence>
<proteinExistence type="predicted"/>
<organism evidence="1 2">
    <name type="scientific">Clostridium tarantellae</name>
    <dbReference type="NCBI Taxonomy" id="39493"/>
    <lineage>
        <taxon>Bacteria</taxon>
        <taxon>Bacillati</taxon>
        <taxon>Bacillota</taxon>
        <taxon>Clostridia</taxon>
        <taxon>Eubacteriales</taxon>
        <taxon>Clostridiaceae</taxon>
        <taxon>Clostridium</taxon>
    </lineage>
</organism>